<dbReference type="Proteomes" id="UP001221898">
    <property type="component" value="Unassembled WGS sequence"/>
</dbReference>
<dbReference type="EMBL" id="JAINUG010000019">
    <property type="protein sequence ID" value="KAJ8412356.1"/>
    <property type="molecule type" value="Genomic_DNA"/>
</dbReference>
<comment type="function">
    <text evidence="1">Heme-binding protein which promotes neuronal but not astrocyte differentiation.</text>
</comment>
<sequence length="219" mass="23828">MPNRDRSNCYRIRRNIRQVGTPKEEIRLLRENDLSSYNGESKSQRLYLSILGQVFDVSKGLKHYGPGGGYHFFAGKDASRAFVTGDFSETGQTDDLSGLSPTQIVALFDWLDFYQKDYEPVGRLIGRYYSESGEATAALRQVEAMLAEGKKLKAQAQAESKRVSPPATLHGVLTAVEEYGAPQGVVGCTGAGRASQGNSSPPEAVAPAAFVCKARTPRC</sequence>
<proteinExistence type="inferred from homology"/>
<dbReference type="GO" id="GO:0012505">
    <property type="term" value="C:endomembrane system"/>
    <property type="evidence" value="ECO:0007669"/>
    <property type="project" value="TreeGrafter"/>
</dbReference>
<comment type="similarity">
    <text evidence="2">Belongs to the cytochrome b5 family. MAPR subfamily.</text>
</comment>
<comment type="caution">
    <text evidence="6">The sequence shown here is derived from an EMBL/GenBank/DDBJ whole genome shotgun (WGS) entry which is preliminary data.</text>
</comment>
<organism evidence="6 7">
    <name type="scientific">Aldrovandia affinis</name>
    <dbReference type="NCBI Taxonomy" id="143900"/>
    <lineage>
        <taxon>Eukaryota</taxon>
        <taxon>Metazoa</taxon>
        <taxon>Chordata</taxon>
        <taxon>Craniata</taxon>
        <taxon>Vertebrata</taxon>
        <taxon>Euteleostomi</taxon>
        <taxon>Actinopterygii</taxon>
        <taxon>Neopterygii</taxon>
        <taxon>Teleostei</taxon>
        <taxon>Notacanthiformes</taxon>
        <taxon>Halosauridae</taxon>
        <taxon>Aldrovandia</taxon>
    </lineage>
</organism>
<accession>A0AAD7T2R8</accession>
<dbReference type="SUPFAM" id="SSF55856">
    <property type="entry name" value="Cytochrome b5-like heme/steroid binding domain"/>
    <property type="match status" value="1"/>
</dbReference>
<evidence type="ECO:0000256" key="1">
    <source>
        <dbReference type="ARBA" id="ARBA00037690"/>
    </source>
</evidence>
<evidence type="ECO:0000313" key="7">
    <source>
        <dbReference type="Proteomes" id="UP001221898"/>
    </source>
</evidence>
<dbReference type="GO" id="GO:0016020">
    <property type="term" value="C:membrane"/>
    <property type="evidence" value="ECO:0007669"/>
    <property type="project" value="TreeGrafter"/>
</dbReference>
<feature type="domain" description="Cytochrome b5 heme-binding" evidence="5">
    <location>
        <begin position="29"/>
        <end position="125"/>
    </location>
</feature>
<evidence type="ECO:0000313" key="6">
    <source>
        <dbReference type="EMBL" id="KAJ8412356.1"/>
    </source>
</evidence>
<dbReference type="InterPro" id="IPR001199">
    <property type="entry name" value="Cyt_B5-like_heme/steroid-bd"/>
</dbReference>
<dbReference type="InterPro" id="IPR050577">
    <property type="entry name" value="MAPR/NEUFC/NENF-like"/>
</dbReference>
<dbReference type="PANTHER" id="PTHR10281:SF4">
    <property type="entry name" value="NEUFERRICIN"/>
    <property type="match status" value="1"/>
</dbReference>
<dbReference type="PANTHER" id="PTHR10281">
    <property type="entry name" value="MEMBRANE-ASSOCIATED PROGESTERONE RECEPTOR COMPONENT-RELATED"/>
    <property type="match status" value="1"/>
</dbReference>
<dbReference type="SMART" id="SM01117">
    <property type="entry name" value="Cyt-b5"/>
    <property type="match status" value="1"/>
</dbReference>
<evidence type="ECO:0000259" key="5">
    <source>
        <dbReference type="SMART" id="SM01117"/>
    </source>
</evidence>
<name>A0AAD7T2R8_9TELE</name>
<evidence type="ECO:0000256" key="2">
    <source>
        <dbReference type="ARBA" id="ARBA00038357"/>
    </source>
</evidence>
<dbReference type="Gene3D" id="3.10.120.10">
    <property type="entry name" value="Cytochrome b5-like heme/steroid binding domain"/>
    <property type="match status" value="1"/>
</dbReference>
<keyword evidence="7" id="KW-1185">Reference proteome</keyword>
<evidence type="ECO:0000256" key="4">
    <source>
        <dbReference type="ARBA" id="ARBA00042241"/>
    </source>
</evidence>
<dbReference type="AlphaFoldDB" id="A0AAD7T2R8"/>
<dbReference type="InterPro" id="IPR036400">
    <property type="entry name" value="Cyt_B5-like_heme/steroid_sf"/>
</dbReference>
<protein>
    <recommendedName>
        <fullName evidence="3">Neuferricin</fullName>
    </recommendedName>
    <alternativeName>
        <fullName evidence="4">Cytochrome b5 domain-containing protein 2</fullName>
    </alternativeName>
</protein>
<evidence type="ECO:0000256" key="3">
    <source>
        <dbReference type="ARBA" id="ARBA00039568"/>
    </source>
</evidence>
<gene>
    <name evidence="6" type="ORF">AAFF_G00126920</name>
</gene>
<dbReference type="Pfam" id="PF00173">
    <property type="entry name" value="Cyt-b5"/>
    <property type="match status" value="1"/>
</dbReference>
<reference evidence="6" key="1">
    <citation type="journal article" date="2023" name="Science">
        <title>Genome structures resolve the early diversification of teleost fishes.</title>
        <authorList>
            <person name="Parey E."/>
            <person name="Louis A."/>
            <person name="Montfort J."/>
            <person name="Bouchez O."/>
            <person name="Roques C."/>
            <person name="Iampietro C."/>
            <person name="Lluch J."/>
            <person name="Castinel A."/>
            <person name="Donnadieu C."/>
            <person name="Desvignes T."/>
            <person name="Floi Bucao C."/>
            <person name="Jouanno E."/>
            <person name="Wen M."/>
            <person name="Mejri S."/>
            <person name="Dirks R."/>
            <person name="Jansen H."/>
            <person name="Henkel C."/>
            <person name="Chen W.J."/>
            <person name="Zahm M."/>
            <person name="Cabau C."/>
            <person name="Klopp C."/>
            <person name="Thompson A.W."/>
            <person name="Robinson-Rechavi M."/>
            <person name="Braasch I."/>
            <person name="Lecointre G."/>
            <person name="Bobe J."/>
            <person name="Postlethwait J.H."/>
            <person name="Berthelot C."/>
            <person name="Roest Crollius H."/>
            <person name="Guiguen Y."/>
        </authorList>
    </citation>
    <scope>NUCLEOTIDE SEQUENCE</scope>
    <source>
        <strain evidence="6">NC1722</strain>
    </source>
</reference>